<proteinExistence type="predicted"/>
<dbReference type="EMBL" id="JAZDRP010000005">
    <property type="protein sequence ID" value="MEE2526544.1"/>
    <property type="molecule type" value="Genomic_DNA"/>
</dbReference>
<keyword evidence="1" id="KW-0812">Transmembrane</keyword>
<evidence type="ECO:0000313" key="3">
    <source>
        <dbReference type="Proteomes" id="UP001354971"/>
    </source>
</evidence>
<feature type="transmembrane region" description="Helical" evidence="1">
    <location>
        <begin position="82"/>
        <end position="103"/>
    </location>
</feature>
<sequence length="263" mass="28674">MTDTALHIGPLVSFLAAALIAGLALFGMFWRQSHGLRQPLSALPFLGLGAAIGAGALLSIYHNQNGEVLGWLFASETVDFGVSEYGIVLALAGITGLSVVLAWRSTGLARPVYALIALACFFIAGEELSWGQWIFHWSTPDSLAEVNLQNETNLHNLVDPRLYDVVYAVIGWATLLTALFAAGLINRSARTGDFIVFYLLRSAASWLRTGRFALLLTLSAAVLLQHELFEEYAEFVFGSAAFLFFLHLYRTVPMPSRGRLAHA</sequence>
<feature type="transmembrane region" description="Helical" evidence="1">
    <location>
        <begin position="232"/>
        <end position="249"/>
    </location>
</feature>
<comment type="caution">
    <text evidence="2">The sequence shown here is derived from an EMBL/GenBank/DDBJ whole genome shotgun (WGS) entry which is preliminary data.</text>
</comment>
<dbReference type="Proteomes" id="UP001354971">
    <property type="component" value="Unassembled WGS sequence"/>
</dbReference>
<protein>
    <recommendedName>
        <fullName evidence="4">Prolipoprotein diacylglyceryl transferase</fullName>
    </recommendedName>
</protein>
<feature type="transmembrane region" description="Helical" evidence="1">
    <location>
        <begin position="6"/>
        <end position="30"/>
    </location>
</feature>
<feature type="transmembrane region" description="Helical" evidence="1">
    <location>
        <begin position="165"/>
        <end position="185"/>
    </location>
</feature>
<keyword evidence="3" id="KW-1185">Reference proteome</keyword>
<feature type="transmembrane region" description="Helical" evidence="1">
    <location>
        <begin position="42"/>
        <end position="62"/>
    </location>
</feature>
<name>A0ABU7LT80_9PROT</name>
<organism evidence="2 3">
    <name type="scientific">Hyphobacterium lacteum</name>
    <dbReference type="NCBI Taxonomy" id="3116575"/>
    <lineage>
        <taxon>Bacteria</taxon>
        <taxon>Pseudomonadati</taxon>
        <taxon>Pseudomonadota</taxon>
        <taxon>Alphaproteobacteria</taxon>
        <taxon>Maricaulales</taxon>
        <taxon>Maricaulaceae</taxon>
        <taxon>Hyphobacterium</taxon>
    </lineage>
</organism>
<evidence type="ECO:0008006" key="4">
    <source>
        <dbReference type="Google" id="ProtNLM"/>
    </source>
</evidence>
<evidence type="ECO:0000256" key="1">
    <source>
        <dbReference type="SAM" id="Phobius"/>
    </source>
</evidence>
<reference evidence="2 3" key="1">
    <citation type="submission" date="2024-01" db="EMBL/GenBank/DDBJ databases">
        <title>Hyphobacterium bacterium isolated from marine sediment.</title>
        <authorList>
            <person name="Zhao S."/>
        </authorList>
    </citation>
    <scope>NUCLEOTIDE SEQUENCE [LARGE SCALE GENOMIC DNA]</scope>
    <source>
        <strain evidence="3">HN65</strain>
    </source>
</reference>
<feature type="transmembrane region" description="Helical" evidence="1">
    <location>
        <begin position="112"/>
        <end position="135"/>
    </location>
</feature>
<dbReference type="RefSeq" id="WP_330199207.1">
    <property type="nucleotide sequence ID" value="NZ_JAZDRP010000005.1"/>
</dbReference>
<keyword evidence="1" id="KW-1133">Transmembrane helix</keyword>
<evidence type="ECO:0000313" key="2">
    <source>
        <dbReference type="EMBL" id="MEE2526544.1"/>
    </source>
</evidence>
<gene>
    <name evidence="2" type="ORF">V0U79_09210</name>
</gene>
<feature type="transmembrane region" description="Helical" evidence="1">
    <location>
        <begin position="206"/>
        <end position="226"/>
    </location>
</feature>
<accession>A0ABU7LT80</accession>
<keyword evidence="1" id="KW-0472">Membrane</keyword>